<evidence type="ECO:0000313" key="1">
    <source>
        <dbReference type="EMBL" id="CAJ1940233.1"/>
    </source>
</evidence>
<gene>
    <name evidence="1" type="ORF">AYBTSS11_LOCUS9593</name>
</gene>
<protein>
    <submittedName>
        <fullName evidence="1">Uncharacterized protein</fullName>
    </submittedName>
</protein>
<accession>A0AA86SHK9</accession>
<dbReference type="AlphaFoldDB" id="A0AA86SHK9"/>
<proteinExistence type="predicted"/>
<reference evidence="1" key="1">
    <citation type="submission" date="2023-10" db="EMBL/GenBank/DDBJ databases">
        <authorList>
            <person name="Domelevo Entfellner J.-B."/>
        </authorList>
    </citation>
    <scope>NUCLEOTIDE SEQUENCE</scope>
</reference>
<evidence type="ECO:0000313" key="2">
    <source>
        <dbReference type="Proteomes" id="UP001189624"/>
    </source>
</evidence>
<dbReference type="EMBL" id="OY731400">
    <property type="protein sequence ID" value="CAJ1940233.1"/>
    <property type="molecule type" value="Genomic_DNA"/>
</dbReference>
<organism evidence="1 2">
    <name type="scientific">Sphenostylis stenocarpa</name>
    <dbReference type="NCBI Taxonomy" id="92480"/>
    <lineage>
        <taxon>Eukaryota</taxon>
        <taxon>Viridiplantae</taxon>
        <taxon>Streptophyta</taxon>
        <taxon>Embryophyta</taxon>
        <taxon>Tracheophyta</taxon>
        <taxon>Spermatophyta</taxon>
        <taxon>Magnoliopsida</taxon>
        <taxon>eudicotyledons</taxon>
        <taxon>Gunneridae</taxon>
        <taxon>Pentapetalae</taxon>
        <taxon>rosids</taxon>
        <taxon>fabids</taxon>
        <taxon>Fabales</taxon>
        <taxon>Fabaceae</taxon>
        <taxon>Papilionoideae</taxon>
        <taxon>50 kb inversion clade</taxon>
        <taxon>NPAAA clade</taxon>
        <taxon>indigoferoid/millettioid clade</taxon>
        <taxon>Phaseoleae</taxon>
        <taxon>Sphenostylis</taxon>
    </lineage>
</organism>
<sequence>MAITEDGGFWICQLRGVPTQSCTSVYCDVTLTKLLSVNEVRKAMKWENLCIVAVVGGNNVSLVEGKGGKMDEVKGLSMNMVQSGGFWTQLTWQGSRLEKSRIIRKGLLGANGIPRVYCEEVEVVRPGKVELLVLGPLVSG</sequence>
<name>A0AA86SHK9_9FABA</name>
<keyword evidence="2" id="KW-1185">Reference proteome</keyword>
<dbReference type="Gramene" id="rna-AYBTSS11_LOCUS9593">
    <property type="protein sequence ID" value="CAJ1940233.1"/>
    <property type="gene ID" value="gene-AYBTSS11_LOCUS9593"/>
</dbReference>
<dbReference type="Proteomes" id="UP001189624">
    <property type="component" value="Chromosome 3"/>
</dbReference>